<dbReference type="Proteomes" id="UP000274756">
    <property type="component" value="Unassembled WGS sequence"/>
</dbReference>
<dbReference type="AlphaFoldDB" id="A0A3P7SBS0"/>
<proteinExistence type="predicted"/>
<organism evidence="1 2">
    <name type="scientific">Dracunculus medinensis</name>
    <name type="common">Guinea worm</name>
    <dbReference type="NCBI Taxonomy" id="318479"/>
    <lineage>
        <taxon>Eukaryota</taxon>
        <taxon>Metazoa</taxon>
        <taxon>Ecdysozoa</taxon>
        <taxon>Nematoda</taxon>
        <taxon>Chromadorea</taxon>
        <taxon>Rhabditida</taxon>
        <taxon>Spirurina</taxon>
        <taxon>Dracunculoidea</taxon>
        <taxon>Dracunculidae</taxon>
        <taxon>Dracunculus</taxon>
    </lineage>
</organism>
<protein>
    <submittedName>
        <fullName evidence="1">Uncharacterized protein</fullName>
    </submittedName>
</protein>
<evidence type="ECO:0000313" key="1">
    <source>
        <dbReference type="EMBL" id="VDN51792.1"/>
    </source>
</evidence>
<dbReference type="EMBL" id="UYYG01000031">
    <property type="protein sequence ID" value="VDN51792.1"/>
    <property type="molecule type" value="Genomic_DNA"/>
</dbReference>
<accession>A0A3P7SBS0</accession>
<reference evidence="1 2" key="1">
    <citation type="submission" date="2018-11" db="EMBL/GenBank/DDBJ databases">
        <authorList>
            <consortium name="Pathogen Informatics"/>
        </authorList>
    </citation>
    <scope>NUCLEOTIDE SEQUENCE [LARGE SCALE GENOMIC DNA]</scope>
</reference>
<name>A0A3P7SBS0_DRAME</name>
<keyword evidence="2" id="KW-1185">Reference proteome</keyword>
<dbReference type="OrthoDB" id="5837977at2759"/>
<sequence length="76" mass="8321">MTGLLPCYGVGMGVAMMMQQATSLTGSSVVLDAQALENHIRRAKAEGRTVTIVNGNLYIDYNFFAQIPPYFDMKVC</sequence>
<gene>
    <name evidence="1" type="ORF">DME_LOCUS1765</name>
</gene>
<evidence type="ECO:0000313" key="2">
    <source>
        <dbReference type="Proteomes" id="UP000274756"/>
    </source>
</evidence>